<dbReference type="AlphaFoldDB" id="A0A397V9L8"/>
<comment type="caution">
    <text evidence="1">The sequence shown here is derived from an EMBL/GenBank/DDBJ whole genome shotgun (WGS) entry which is preliminary data.</text>
</comment>
<accession>A0A397V9L8</accession>
<reference evidence="1 2" key="1">
    <citation type="submission" date="2018-06" db="EMBL/GenBank/DDBJ databases">
        <title>Comparative genomics reveals the genomic features of Rhizophagus irregularis, R. cerebriforme, R. diaphanum and Gigaspora rosea, and their symbiotic lifestyle signature.</title>
        <authorList>
            <person name="Morin E."/>
            <person name="San Clemente H."/>
            <person name="Chen E.C.H."/>
            <person name="De La Providencia I."/>
            <person name="Hainaut M."/>
            <person name="Kuo A."/>
            <person name="Kohler A."/>
            <person name="Murat C."/>
            <person name="Tang N."/>
            <person name="Roy S."/>
            <person name="Loubradou J."/>
            <person name="Henrissat B."/>
            <person name="Grigoriev I.V."/>
            <person name="Corradi N."/>
            <person name="Roux C."/>
            <person name="Martin F.M."/>
        </authorList>
    </citation>
    <scope>NUCLEOTIDE SEQUENCE [LARGE SCALE GENOMIC DNA]</scope>
    <source>
        <strain evidence="1 2">DAOM 194757</strain>
    </source>
</reference>
<evidence type="ECO:0000313" key="1">
    <source>
        <dbReference type="EMBL" id="RIB16663.1"/>
    </source>
</evidence>
<name>A0A397V9L8_9GLOM</name>
<protein>
    <submittedName>
        <fullName evidence="1">Uncharacterized protein</fullName>
    </submittedName>
</protein>
<organism evidence="1 2">
    <name type="scientific">Gigaspora rosea</name>
    <dbReference type="NCBI Taxonomy" id="44941"/>
    <lineage>
        <taxon>Eukaryota</taxon>
        <taxon>Fungi</taxon>
        <taxon>Fungi incertae sedis</taxon>
        <taxon>Mucoromycota</taxon>
        <taxon>Glomeromycotina</taxon>
        <taxon>Glomeromycetes</taxon>
        <taxon>Diversisporales</taxon>
        <taxon>Gigasporaceae</taxon>
        <taxon>Gigaspora</taxon>
    </lineage>
</organism>
<evidence type="ECO:0000313" key="2">
    <source>
        <dbReference type="Proteomes" id="UP000266673"/>
    </source>
</evidence>
<sequence length="118" mass="13729">MANICLIANGKNKKNIHCNCYFFKTGANNSLSLQVFALLERLNVKCALEDLDPVIWTRNRETVINCLYFTRTRIRNWKWSKISFAKTQAILNHDLLDMGSDKSERDHKRIKNGLTKNL</sequence>
<dbReference type="Proteomes" id="UP000266673">
    <property type="component" value="Unassembled WGS sequence"/>
</dbReference>
<gene>
    <name evidence="1" type="ORF">C2G38_2142971</name>
</gene>
<dbReference type="EMBL" id="QKWP01000658">
    <property type="protein sequence ID" value="RIB16663.1"/>
    <property type="molecule type" value="Genomic_DNA"/>
</dbReference>
<proteinExistence type="predicted"/>
<keyword evidence="2" id="KW-1185">Reference proteome</keyword>